<evidence type="ECO:0000256" key="1">
    <source>
        <dbReference type="SAM" id="Phobius"/>
    </source>
</evidence>
<dbReference type="EMBL" id="CAJVQA010010090">
    <property type="protein sequence ID" value="CAG8692962.1"/>
    <property type="molecule type" value="Genomic_DNA"/>
</dbReference>
<accession>A0A9N9ESF6</accession>
<keyword evidence="1" id="KW-0812">Transmembrane</keyword>
<gene>
    <name evidence="2" type="ORF">CPELLU_LOCUS11402</name>
</gene>
<comment type="caution">
    <text evidence="2">The sequence shown here is derived from an EMBL/GenBank/DDBJ whole genome shotgun (WGS) entry which is preliminary data.</text>
</comment>
<proteinExistence type="predicted"/>
<feature type="transmembrane region" description="Helical" evidence="1">
    <location>
        <begin position="6"/>
        <end position="26"/>
    </location>
</feature>
<evidence type="ECO:0000313" key="2">
    <source>
        <dbReference type="EMBL" id="CAG8692962.1"/>
    </source>
</evidence>
<name>A0A9N9ESF6_9GLOM</name>
<keyword evidence="1" id="KW-0472">Membrane</keyword>
<evidence type="ECO:0000313" key="3">
    <source>
        <dbReference type="Proteomes" id="UP000789759"/>
    </source>
</evidence>
<reference evidence="2" key="1">
    <citation type="submission" date="2021-06" db="EMBL/GenBank/DDBJ databases">
        <authorList>
            <person name="Kallberg Y."/>
            <person name="Tangrot J."/>
            <person name="Rosling A."/>
        </authorList>
    </citation>
    <scope>NUCLEOTIDE SEQUENCE</scope>
    <source>
        <strain evidence="2">FL966</strain>
    </source>
</reference>
<organism evidence="2 3">
    <name type="scientific">Cetraspora pellucida</name>
    <dbReference type="NCBI Taxonomy" id="1433469"/>
    <lineage>
        <taxon>Eukaryota</taxon>
        <taxon>Fungi</taxon>
        <taxon>Fungi incertae sedis</taxon>
        <taxon>Mucoromycota</taxon>
        <taxon>Glomeromycotina</taxon>
        <taxon>Glomeromycetes</taxon>
        <taxon>Diversisporales</taxon>
        <taxon>Gigasporaceae</taxon>
        <taxon>Cetraspora</taxon>
    </lineage>
</organism>
<dbReference type="OrthoDB" id="10503614at2759"/>
<sequence length="122" mass="13674">MVSTEIDIILQLIVCIVELIALIFILSGSMIGSDIEGFVVVYVCSWFIPDNFDPEAICKRIEHDTYLDFINCKYTLLYDKLTADVSSGVADILIWNMPDSINSVHSPSYGTISSQQNNDQFV</sequence>
<dbReference type="AlphaFoldDB" id="A0A9N9ESF6"/>
<keyword evidence="3" id="KW-1185">Reference proteome</keyword>
<protein>
    <submittedName>
        <fullName evidence="2">9223_t:CDS:1</fullName>
    </submittedName>
</protein>
<keyword evidence="1" id="KW-1133">Transmembrane helix</keyword>
<dbReference type="Proteomes" id="UP000789759">
    <property type="component" value="Unassembled WGS sequence"/>
</dbReference>